<evidence type="ECO:0000256" key="3">
    <source>
        <dbReference type="ARBA" id="ARBA00022630"/>
    </source>
</evidence>
<dbReference type="Pfam" id="PF01565">
    <property type="entry name" value="FAD_binding_4"/>
    <property type="match status" value="1"/>
</dbReference>
<evidence type="ECO:0000313" key="11">
    <source>
        <dbReference type="Proteomes" id="UP000685013"/>
    </source>
</evidence>
<evidence type="ECO:0000313" key="10">
    <source>
        <dbReference type="EMBL" id="KAG6581489.1"/>
    </source>
</evidence>
<feature type="chain" id="PRO_5043574326" evidence="8">
    <location>
        <begin position="34"/>
        <end position="533"/>
    </location>
</feature>
<proteinExistence type="inferred from homology"/>
<dbReference type="FunFam" id="3.30.43.10:FF:000004">
    <property type="entry name" value="Berberine bridge enzyme-like 15"/>
    <property type="match status" value="1"/>
</dbReference>
<comment type="caution">
    <text evidence="10">The sequence shown here is derived from an EMBL/GenBank/DDBJ whole genome shotgun (WGS) entry which is preliminary data.</text>
</comment>
<evidence type="ECO:0000256" key="4">
    <source>
        <dbReference type="ARBA" id="ARBA00022729"/>
    </source>
</evidence>
<dbReference type="GO" id="GO:0071949">
    <property type="term" value="F:FAD binding"/>
    <property type="evidence" value="ECO:0007669"/>
    <property type="project" value="InterPro"/>
</dbReference>
<accession>A0AAV6MIN3</accession>
<keyword evidence="4 8" id="KW-0732">Signal</keyword>
<feature type="non-terminal residue" evidence="10">
    <location>
        <position position="1"/>
    </location>
</feature>
<dbReference type="AlphaFoldDB" id="A0AAV6MIN3"/>
<evidence type="ECO:0000256" key="7">
    <source>
        <dbReference type="ARBA" id="ARBA00023180"/>
    </source>
</evidence>
<protein>
    <submittedName>
        <fullName evidence="10">Berberine bridge enzyme-like 5</fullName>
    </submittedName>
</protein>
<evidence type="ECO:0000256" key="6">
    <source>
        <dbReference type="ARBA" id="ARBA00023157"/>
    </source>
</evidence>
<dbReference type="InterPro" id="IPR016166">
    <property type="entry name" value="FAD-bd_PCMH"/>
</dbReference>
<dbReference type="InterPro" id="IPR012951">
    <property type="entry name" value="BBE"/>
</dbReference>
<dbReference type="Proteomes" id="UP000685013">
    <property type="component" value="Chromosome 14"/>
</dbReference>
<keyword evidence="3" id="KW-0285">Flavoprotein</keyword>
<evidence type="ECO:0000256" key="5">
    <source>
        <dbReference type="ARBA" id="ARBA00022827"/>
    </source>
</evidence>
<evidence type="ECO:0000256" key="1">
    <source>
        <dbReference type="ARBA" id="ARBA00001974"/>
    </source>
</evidence>
<dbReference type="PROSITE" id="PS51387">
    <property type="entry name" value="FAD_PCMH"/>
    <property type="match status" value="1"/>
</dbReference>
<keyword evidence="11" id="KW-1185">Reference proteome</keyword>
<gene>
    <name evidence="10" type="primary">FOX3</name>
    <name evidence="10" type="ORF">SDJN03_21491</name>
</gene>
<organism evidence="10 11">
    <name type="scientific">Cucurbita argyrosperma subsp. sororia</name>
    <dbReference type="NCBI Taxonomy" id="37648"/>
    <lineage>
        <taxon>Eukaryota</taxon>
        <taxon>Viridiplantae</taxon>
        <taxon>Streptophyta</taxon>
        <taxon>Embryophyta</taxon>
        <taxon>Tracheophyta</taxon>
        <taxon>Spermatophyta</taxon>
        <taxon>Magnoliopsida</taxon>
        <taxon>eudicotyledons</taxon>
        <taxon>Gunneridae</taxon>
        <taxon>Pentapetalae</taxon>
        <taxon>rosids</taxon>
        <taxon>fabids</taxon>
        <taxon>Cucurbitales</taxon>
        <taxon>Cucurbitaceae</taxon>
        <taxon>Cucurbiteae</taxon>
        <taxon>Cucurbita</taxon>
    </lineage>
</organism>
<dbReference type="GO" id="GO:0016491">
    <property type="term" value="F:oxidoreductase activity"/>
    <property type="evidence" value="ECO:0007669"/>
    <property type="project" value="InterPro"/>
</dbReference>
<dbReference type="InterPro" id="IPR006094">
    <property type="entry name" value="Oxid_FAD_bind_N"/>
</dbReference>
<feature type="domain" description="FAD-binding PCMH-type" evidence="9">
    <location>
        <begin position="82"/>
        <end position="256"/>
    </location>
</feature>
<keyword evidence="7" id="KW-0325">Glycoprotein</keyword>
<evidence type="ECO:0000256" key="8">
    <source>
        <dbReference type="SAM" id="SignalP"/>
    </source>
</evidence>
<dbReference type="PANTHER" id="PTHR32448">
    <property type="entry name" value="OS08G0158400 PROTEIN"/>
    <property type="match status" value="1"/>
</dbReference>
<dbReference type="GO" id="GO:1901696">
    <property type="term" value="P:cannabinoid biosynthetic process"/>
    <property type="evidence" value="ECO:0007669"/>
    <property type="project" value="UniProtKB-ARBA"/>
</dbReference>
<name>A0AAV6MIN3_9ROSI</name>
<keyword evidence="6" id="KW-1015">Disulfide bond</keyword>
<sequence length="533" mass="59186">MGPSSSSSSSSSSLLAFLSLILLLSPWVRVSSASDHHTFLQCLTTHAQHQSPISDAIFTPDNSTFLPTLNSYIRNSRFLTPETPKPLLIVAAKLKSHVQSTVVCAKQAGLEIRIRSGGHDYEGLSYISHHPFVILDLFNLRAITVDIASETATVEAGATMGELYHAIASKSNVHAFPGGVCPTLGAGGHISGGGYGNLMRKFGLSVDNVLDAEIVNVEGEILNKQQMGEDLFWAIRGGGGGSFGVILSWKIKLVKVPETVTVFEVERRIEEEATDIFLQWQGVTDKLDENLYIRLMLNSAKGKDGLKTGKVSLVALFLGPANTLMEIINQHIPSLKLQKEDCTEMSWIQSVLFWANFPKGSTSEALLDRAVRPNTFLKRKSDYVREPITESGLNAIWKAVMETERVGIVCNPYGGKMGQISETETPFPHRAGVKFKIQHSTTWKEDGEKEANERLNMINKLYEAMTPYVTKNPREAYLNYRDIDVGSSTHWNVGEGKVYGERYFKQNFERLVEVKTKVDPQNFFRNEQSIPTR</sequence>
<comment type="similarity">
    <text evidence="2">Belongs to the oxygen-dependent FAD-linked oxidoreductase family.</text>
</comment>
<comment type="cofactor">
    <cofactor evidence="1">
        <name>FAD</name>
        <dbReference type="ChEBI" id="CHEBI:57692"/>
    </cofactor>
</comment>
<dbReference type="Pfam" id="PF08031">
    <property type="entry name" value="BBE"/>
    <property type="match status" value="1"/>
</dbReference>
<dbReference type="EMBL" id="JAGKQH010000014">
    <property type="protein sequence ID" value="KAG6581489.1"/>
    <property type="molecule type" value="Genomic_DNA"/>
</dbReference>
<keyword evidence="5" id="KW-0274">FAD</keyword>
<evidence type="ECO:0000259" key="9">
    <source>
        <dbReference type="PROSITE" id="PS51387"/>
    </source>
</evidence>
<evidence type="ECO:0000256" key="2">
    <source>
        <dbReference type="ARBA" id="ARBA00005466"/>
    </source>
</evidence>
<feature type="signal peptide" evidence="8">
    <location>
        <begin position="1"/>
        <end position="33"/>
    </location>
</feature>
<reference evidence="10 11" key="1">
    <citation type="journal article" date="2021" name="Hortic Res">
        <title>The domestication of Cucurbita argyrosperma as revealed by the genome of its wild relative.</title>
        <authorList>
            <person name="Barrera-Redondo J."/>
            <person name="Sanchez-de la Vega G."/>
            <person name="Aguirre-Liguori J.A."/>
            <person name="Castellanos-Morales G."/>
            <person name="Gutierrez-Guerrero Y.T."/>
            <person name="Aguirre-Dugua X."/>
            <person name="Aguirre-Planter E."/>
            <person name="Tenaillon M.I."/>
            <person name="Lira-Saade R."/>
            <person name="Eguiarte L.E."/>
        </authorList>
    </citation>
    <scope>NUCLEOTIDE SEQUENCE [LARGE SCALE GENOMIC DNA]</scope>
    <source>
        <strain evidence="10">JBR-2021</strain>
    </source>
</reference>